<feature type="transmembrane region" description="Helical" evidence="6">
    <location>
        <begin position="134"/>
        <end position="158"/>
    </location>
</feature>
<evidence type="ECO:0000313" key="7">
    <source>
        <dbReference type="EMBL" id="AKV02149.1"/>
    </source>
</evidence>
<dbReference type="PANTHER" id="PTHR43370:SF1">
    <property type="entry name" value="GUANOSINE ABC TRANSPORTER PERMEASE PROTEIN NUPQ"/>
    <property type="match status" value="1"/>
</dbReference>
<dbReference type="PANTHER" id="PTHR43370">
    <property type="entry name" value="SUGAR ABC TRANSPORTER INTEGRAL MEMBRANE PROTEIN-RELATED"/>
    <property type="match status" value="1"/>
</dbReference>
<accession>A0A0K1Q8T6</accession>
<dbReference type="GO" id="GO:0022857">
    <property type="term" value="F:transmembrane transporter activity"/>
    <property type="evidence" value="ECO:0007669"/>
    <property type="project" value="InterPro"/>
</dbReference>
<sequence>MLEVVLSGTMVAQTVRMTVPYACAALGGVLSERSGVVNIALEGILLSSALASAAFDVATGNALAGIFAGVLTGAAIGFVHATLCVRARIDAIVSGIVINLVAAGGTRFMLRGLYGSSSNSPRVPGLRFLADQGLFVRTLLDPFVLGTLAAVVLASWMLRRTRFGLRLRACGEDPAAAQAVGVHVVGMRTAAVTLGGAVCGLGGTALAYGLHQFQAGMSGGRGFIALAAVIVSGWHPRRAALACFAFAVLDALQSVLQNQTTVPSQIFSILPFVATLVVLVFVSRGRQAELRAPAGLGKHPD</sequence>
<feature type="transmembrane region" description="Helical" evidence="6">
    <location>
        <begin position="262"/>
        <end position="282"/>
    </location>
</feature>
<evidence type="ECO:0000256" key="5">
    <source>
        <dbReference type="ARBA" id="ARBA00023136"/>
    </source>
</evidence>
<protein>
    <submittedName>
        <fullName evidence="7">ABC transporter, permease protein</fullName>
    </submittedName>
</protein>
<dbReference type="CDD" id="cd06580">
    <property type="entry name" value="TM_PBP1_transp_TpRbsC_like"/>
    <property type="match status" value="1"/>
</dbReference>
<gene>
    <name evidence="7" type="ORF">AKJ09_08812</name>
</gene>
<dbReference type="KEGG" id="llu:AKJ09_08812"/>
<feature type="transmembrane region" description="Helical" evidence="6">
    <location>
        <begin position="61"/>
        <end position="79"/>
    </location>
</feature>
<dbReference type="STRING" id="1391654.AKJ09_08812"/>
<dbReference type="EMBL" id="CP012333">
    <property type="protein sequence ID" value="AKV02149.1"/>
    <property type="molecule type" value="Genomic_DNA"/>
</dbReference>
<dbReference type="Pfam" id="PF02653">
    <property type="entry name" value="BPD_transp_2"/>
    <property type="match status" value="1"/>
</dbReference>
<keyword evidence="8" id="KW-1185">Reference proteome</keyword>
<keyword evidence="2" id="KW-1003">Cell membrane</keyword>
<dbReference type="Proteomes" id="UP000064967">
    <property type="component" value="Chromosome"/>
</dbReference>
<keyword evidence="4 6" id="KW-1133">Transmembrane helix</keyword>
<evidence type="ECO:0000256" key="4">
    <source>
        <dbReference type="ARBA" id="ARBA00022989"/>
    </source>
</evidence>
<proteinExistence type="predicted"/>
<dbReference type="GO" id="GO:0005886">
    <property type="term" value="C:plasma membrane"/>
    <property type="evidence" value="ECO:0007669"/>
    <property type="project" value="UniProtKB-SubCell"/>
</dbReference>
<dbReference type="InterPro" id="IPR001851">
    <property type="entry name" value="ABC_transp_permease"/>
</dbReference>
<evidence type="ECO:0000256" key="1">
    <source>
        <dbReference type="ARBA" id="ARBA00004651"/>
    </source>
</evidence>
<reference evidence="7 8" key="1">
    <citation type="submission" date="2015-08" db="EMBL/GenBank/DDBJ databases">
        <authorList>
            <person name="Babu N.S."/>
            <person name="Beckwith C.J."/>
            <person name="Beseler K.G."/>
            <person name="Brison A."/>
            <person name="Carone J.V."/>
            <person name="Caskin T.P."/>
            <person name="Diamond M."/>
            <person name="Durham M.E."/>
            <person name="Foxe J.M."/>
            <person name="Go M."/>
            <person name="Henderson B.A."/>
            <person name="Jones I.B."/>
            <person name="McGettigan J.A."/>
            <person name="Micheletti S.J."/>
            <person name="Nasrallah M.E."/>
            <person name="Ortiz D."/>
            <person name="Piller C.R."/>
            <person name="Privatt S.R."/>
            <person name="Schneider S.L."/>
            <person name="Sharp S."/>
            <person name="Smith T.C."/>
            <person name="Stanton J.D."/>
            <person name="Ullery H.E."/>
            <person name="Wilson R.J."/>
            <person name="Serrano M.G."/>
            <person name="Buck G."/>
            <person name="Lee V."/>
            <person name="Wang Y."/>
            <person name="Carvalho R."/>
            <person name="Voegtly L."/>
            <person name="Shi R."/>
            <person name="Duckworth R."/>
            <person name="Johnson A."/>
            <person name="Loviza R."/>
            <person name="Walstead R."/>
            <person name="Shah Z."/>
            <person name="Kiflezghi M."/>
            <person name="Wade K."/>
            <person name="Ball S.L."/>
            <person name="Bradley K.W."/>
            <person name="Asai D.J."/>
            <person name="Bowman C.A."/>
            <person name="Russell D.A."/>
            <person name="Pope W.H."/>
            <person name="Jacobs-Sera D."/>
            <person name="Hendrix R.W."/>
            <person name="Hatfull G.F."/>
        </authorList>
    </citation>
    <scope>NUCLEOTIDE SEQUENCE [LARGE SCALE GENOMIC DNA]</scope>
    <source>
        <strain evidence="7 8">DSM 27648</strain>
    </source>
</reference>
<evidence type="ECO:0000256" key="6">
    <source>
        <dbReference type="SAM" id="Phobius"/>
    </source>
</evidence>
<keyword evidence="5 6" id="KW-0472">Membrane</keyword>
<organism evidence="7 8">
    <name type="scientific">Labilithrix luteola</name>
    <dbReference type="NCBI Taxonomy" id="1391654"/>
    <lineage>
        <taxon>Bacteria</taxon>
        <taxon>Pseudomonadati</taxon>
        <taxon>Myxococcota</taxon>
        <taxon>Polyangia</taxon>
        <taxon>Polyangiales</taxon>
        <taxon>Labilitrichaceae</taxon>
        <taxon>Labilithrix</taxon>
    </lineage>
</organism>
<keyword evidence="3 6" id="KW-0812">Transmembrane</keyword>
<dbReference type="AlphaFoldDB" id="A0A0K1Q8T6"/>
<evidence type="ECO:0000256" key="2">
    <source>
        <dbReference type="ARBA" id="ARBA00022475"/>
    </source>
</evidence>
<evidence type="ECO:0000313" key="8">
    <source>
        <dbReference type="Proteomes" id="UP000064967"/>
    </source>
</evidence>
<evidence type="ECO:0000256" key="3">
    <source>
        <dbReference type="ARBA" id="ARBA00022692"/>
    </source>
</evidence>
<feature type="transmembrane region" description="Helical" evidence="6">
    <location>
        <begin position="91"/>
        <end position="114"/>
    </location>
</feature>
<name>A0A0K1Q8T6_9BACT</name>
<comment type="subcellular location">
    <subcellularLocation>
        <location evidence="1">Cell membrane</location>
        <topology evidence="1">Multi-pass membrane protein</topology>
    </subcellularLocation>
</comment>